<keyword evidence="3" id="KW-1185">Reference proteome</keyword>
<dbReference type="KEGG" id="kbs:EPA93_00935"/>
<gene>
    <name evidence="2" type="ORF">EPA93_00935</name>
</gene>
<sequence>MIKLDVICFMYHRIKGKLDVLSTQNEKRFSMTLKRDTQTHPNVFLRRARLERGWTQQEVADRIEAPRAFLVNRWENGVATPNSRYRERLCSLFEKSAKELGLAKYSSRSSSSRTIPPIYDDAIPLRHTRFGRLVGREEILRQLKECLWHEREMNYVALYGLPGVGKSSIAEALALDPEVEGYFADGILWATLGPQPDLPALFRRWGHLFGLSEQVVASECGEEGDVWASALRRKIGHRRILLVLDDAWRIEDALSSIVGGTACTYLLTTRIPDVALQFAGTAAFRVSELTQQDGVDLLTSLAPSLKNEPAEMIQRLVENVGGLPLALTLIGNYLLSLKRYPRRRIQAALDQLQYAETRLHLAQSQAGLMADPRLPAGSPLTLQSIIAMSVVLLDQTVRDVLVALASLPAKPYTFSEEVALAVANTTVEVLDSLIDAGLLEVINTNRYQIHQTTRDYAYTLQTNTRAEERLIAYVVAYLERSLQQDASLDIAEDGALEQEHHLLLQTLDLALKGNFNSEFVHCVCLITPYMHKRGWYSLGETYLQTAYQRAKALQDWPHLATIIRLLGTSLREREKDAEAEALLLEGLELFRQCERTQSVVDVLELLGTVTGGQGQYKCAERYFQEALELARQLDSSNQVGKILGNLGLLYAYQGKYSRAELLLQQGLALLRSCNAQSRLLAVFTNLGQVQTSLGKFLQAEATLQEGLRLAREWKYQNHLGYLLVAFGWLLMERGDYLLAQDTLQEAQGLARQSGVDSLAGEALAVCSMTFVKQGSFSRAQEFIEEGLHLVQESKANQRTLSLLKLVQGMLEFEQGCYSEAQEVLRQGLSACQEDDVEYRCFFLILLGLVALQKEDESLVKTYLPEGVALARQIAIPHCLGTGLLAQGEWQMKQAEFSAAEETFREVFSLCPVDFRELIAEAHTGLARVAIAQGQSLVAQQEAKMALGFLSEIGHYHQQAVSQLLTNVTDL</sequence>
<dbReference type="Gene3D" id="1.25.40.10">
    <property type="entry name" value="Tetratricopeptide repeat domain"/>
    <property type="match status" value="3"/>
</dbReference>
<reference evidence="2 3" key="1">
    <citation type="submission" date="2019-01" db="EMBL/GenBank/DDBJ databases">
        <title>Ktedonosporobacter rubrisoli SCAWS-G2.</title>
        <authorList>
            <person name="Huang Y."/>
            <person name="Yan B."/>
        </authorList>
    </citation>
    <scope>NUCLEOTIDE SEQUENCE [LARGE SCALE GENOMIC DNA]</scope>
    <source>
        <strain evidence="2 3">SCAWS-G2</strain>
    </source>
</reference>
<dbReference type="SMART" id="SM00530">
    <property type="entry name" value="HTH_XRE"/>
    <property type="match status" value="1"/>
</dbReference>
<dbReference type="InterPro" id="IPR010982">
    <property type="entry name" value="Lambda_DNA-bd_dom_sf"/>
</dbReference>
<evidence type="ECO:0000313" key="2">
    <source>
        <dbReference type="EMBL" id="QBD74630.1"/>
    </source>
</evidence>
<dbReference type="AlphaFoldDB" id="A0A4P6JIB7"/>
<feature type="domain" description="HTH cro/C1-type" evidence="1">
    <location>
        <begin position="45"/>
        <end position="100"/>
    </location>
</feature>
<dbReference type="InterPro" id="IPR002182">
    <property type="entry name" value="NB-ARC"/>
</dbReference>
<dbReference type="CDD" id="cd00093">
    <property type="entry name" value="HTH_XRE"/>
    <property type="match status" value="1"/>
</dbReference>
<dbReference type="Gene3D" id="1.10.260.40">
    <property type="entry name" value="lambda repressor-like DNA-binding domains"/>
    <property type="match status" value="1"/>
</dbReference>
<organism evidence="2 3">
    <name type="scientific">Ktedonosporobacter rubrisoli</name>
    <dbReference type="NCBI Taxonomy" id="2509675"/>
    <lineage>
        <taxon>Bacteria</taxon>
        <taxon>Bacillati</taxon>
        <taxon>Chloroflexota</taxon>
        <taxon>Ktedonobacteria</taxon>
        <taxon>Ktedonobacterales</taxon>
        <taxon>Ktedonosporobacteraceae</taxon>
        <taxon>Ktedonosporobacter</taxon>
    </lineage>
</organism>
<dbReference type="SUPFAM" id="SSF48452">
    <property type="entry name" value="TPR-like"/>
    <property type="match status" value="3"/>
</dbReference>
<dbReference type="Pfam" id="PF13424">
    <property type="entry name" value="TPR_12"/>
    <property type="match status" value="1"/>
</dbReference>
<dbReference type="InterPro" id="IPR027417">
    <property type="entry name" value="P-loop_NTPase"/>
</dbReference>
<dbReference type="Pfam" id="PF00931">
    <property type="entry name" value="NB-ARC"/>
    <property type="match status" value="1"/>
</dbReference>
<dbReference type="SUPFAM" id="SSF52540">
    <property type="entry name" value="P-loop containing nucleoside triphosphate hydrolases"/>
    <property type="match status" value="1"/>
</dbReference>
<dbReference type="OrthoDB" id="9812579at2"/>
<name>A0A4P6JIB7_KTERU</name>
<dbReference type="PROSITE" id="PS50943">
    <property type="entry name" value="HTH_CROC1"/>
    <property type="match status" value="1"/>
</dbReference>
<dbReference type="InterPro" id="IPR001387">
    <property type="entry name" value="Cro/C1-type_HTH"/>
</dbReference>
<dbReference type="Proteomes" id="UP000290365">
    <property type="component" value="Chromosome"/>
</dbReference>
<dbReference type="PANTHER" id="PTHR47691:SF3">
    <property type="entry name" value="HTH-TYPE TRANSCRIPTIONAL REGULATOR RV0890C-RELATED"/>
    <property type="match status" value="1"/>
</dbReference>
<accession>A0A4P6JIB7</accession>
<evidence type="ECO:0000259" key="1">
    <source>
        <dbReference type="PROSITE" id="PS50943"/>
    </source>
</evidence>
<dbReference type="SUPFAM" id="SSF47413">
    <property type="entry name" value="lambda repressor-like DNA-binding domains"/>
    <property type="match status" value="1"/>
</dbReference>
<dbReference type="EMBL" id="CP035758">
    <property type="protein sequence ID" value="QBD74630.1"/>
    <property type="molecule type" value="Genomic_DNA"/>
</dbReference>
<dbReference type="SMART" id="SM00028">
    <property type="entry name" value="TPR"/>
    <property type="match status" value="7"/>
</dbReference>
<protein>
    <submittedName>
        <fullName evidence="2">Tetratricopeptide repeat protein</fullName>
    </submittedName>
</protein>
<dbReference type="PRINTS" id="PR00364">
    <property type="entry name" value="DISEASERSIST"/>
</dbReference>
<evidence type="ECO:0000313" key="3">
    <source>
        <dbReference type="Proteomes" id="UP000290365"/>
    </source>
</evidence>
<dbReference type="Gene3D" id="3.40.50.300">
    <property type="entry name" value="P-loop containing nucleotide triphosphate hydrolases"/>
    <property type="match status" value="1"/>
</dbReference>
<proteinExistence type="predicted"/>
<dbReference type="PANTHER" id="PTHR47691">
    <property type="entry name" value="REGULATOR-RELATED"/>
    <property type="match status" value="1"/>
</dbReference>
<dbReference type="InterPro" id="IPR019734">
    <property type="entry name" value="TPR_rpt"/>
</dbReference>
<dbReference type="GO" id="GO:0003677">
    <property type="term" value="F:DNA binding"/>
    <property type="evidence" value="ECO:0007669"/>
    <property type="project" value="InterPro"/>
</dbReference>
<dbReference type="InterPro" id="IPR011990">
    <property type="entry name" value="TPR-like_helical_dom_sf"/>
</dbReference>
<dbReference type="GO" id="GO:0043531">
    <property type="term" value="F:ADP binding"/>
    <property type="evidence" value="ECO:0007669"/>
    <property type="project" value="InterPro"/>
</dbReference>